<dbReference type="RefSeq" id="WP_201836377.1">
    <property type="nucleotide sequence ID" value="NZ_JAERRK010000007.1"/>
</dbReference>
<dbReference type="Proteomes" id="UP000661858">
    <property type="component" value="Unassembled WGS sequence"/>
</dbReference>
<dbReference type="InterPro" id="IPR027417">
    <property type="entry name" value="P-loop_NTPase"/>
</dbReference>
<name>A0A937EJK5_9ACTN</name>
<gene>
    <name evidence="1" type="ORF">JK359_17015</name>
</gene>
<protein>
    <recommendedName>
        <fullName evidence="3">Dynamin family protein</fullName>
    </recommendedName>
</protein>
<reference evidence="1" key="1">
    <citation type="submission" date="2021-01" db="EMBL/GenBank/DDBJ databases">
        <title>WGS of actinomycetes isolated from Thailand.</title>
        <authorList>
            <person name="Thawai C."/>
        </authorList>
    </citation>
    <scope>NUCLEOTIDE SEQUENCE</scope>
    <source>
        <strain evidence="1">RCU-197</strain>
    </source>
</reference>
<dbReference type="AlphaFoldDB" id="A0A937EJK5"/>
<evidence type="ECO:0000313" key="2">
    <source>
        <dbReference type="Proteomes" id="UP000661858"/>
    </source>
</evidence>
<dbReference type="SUPFAM" id="SSF52540">
    <property type="entry name" value="P-loop containing nucleoside triphosphate hydrolases"/>
    <property type="match status" value="1"/>
</dbReference>
<proteinExistence type="predicted"/>
<evidence type="ECO:0000313" key="1">
    <source>
        <dbReference type="EMBL" id="MBL1083648.1"/>
    </source>
</evidence>
<keyword evidence="2" id="KW-1185">Reference proteome</keyword>
<comment type="caution">
    <text evidence="1">The sequence shown here is derived from an EMBL/GenBank/DDBJ whole genome shotgun (WGS) entry which is preliminary data.</text>
</comment>
<dbReference type="EMBL" id="JAERRK010000007">
    <property type="protein sequence ID" value="MBL1083648.1"/>
    <property type="molecule type" value="Genomic_DNA"/>
</dbReference>
<dbReference type="Gene3D" id="3.40.50.300">
    <property type="entry name" value="P-loop containing nucleotide triphosphate hydrolases"/>
    <property type="match status" value="1"/>
</dbReference>
<evidence type="ECO:0008006" key="3">
    <source>
        <dbReference type="Google" id="ProtNLM"/>
    </source>
</evidence>
<sequence>MSRAGRIAEIRRRRARQAQALERARTWVTESLERLRELEALRAELLGRVPDEARSRLAALGAEVSGLLEELPAEATALDTTAARFRRSTLNVGVIGRARQGKSRLIQSLTGLTDQEVPTSDGGFCTGVTSVLRHEDGVPTQAEVYFHTERSFLSEVIAPYYTELELGPAPRTLDHFAEPLPPEPAGEKSVEGSRYSHLAQLHAALPEYRRYLGMASPHRVGPQEIRRFVAQSDEQDQPCHAFRAVRYVRITTHFAHQDWTGLSLIDLPGLDDTNLQDAQRIVAALRDEIDIVVFVRRPDPLGDGVGRPDHQLYDHVQEGLPATGLNRCSFLLINKCTVPRSDNSANARRMAEQWLPASRFTVAEAHVADCSRPDDVAAAMDRVLDYLLANLDDLDDRLLAVRTEKAAELHERLAQLAARAERLADLAQPTEIWFLPFTTLFKQTHAQLAHGLAGLVRELRDERDLTDDLLADAVETVLDAAEHDPAHPTVDELVARAAAEDGLSMAYGKYLNESRARLSRRFLECDVALHARTADMQRRVADVLRGPAGLGGLSGAPDGGEFLLEVAARVPRVREDGGSEIRYALQLLAGFQLSYRGMLQHRVRACLDGLHADTPAMPFPHHPGPTARQVREMLEVAYSEALYQCRSELHKALADPSAAIFAIVEEFYDRVIASAGAEEEWLVFYQDVRAEIWPGKFAALAEDAAHLRRWSEGVAALAALAAPGRPGPLPGTPEEAAA</sequence>
<accession>A0A937EJK5</accession>
<organism evidence="1 2">
    <name type="scientific">Streptomyces actinomycinicus</name>
    <dbReference type="NCBI Taxonomy" id="1695166"/>
    <lineage>
        <taxon>Bacteria</taxon>
        <taxon>Bacillati</taxon>
        <taxon>Actinomycetota</taxon>
        <taxon>Actinomycetes</taxon>
        <taxon>Kitasatosporales</taxon>
        <taxon>Streptomycetaceae</taxon>
        <taxon>Streptomyces</taxon>
    </lineage>
</organism>